<dbReference type="Proteomes" id="UP001286456">
    <property type="component" value="Unassembled WGS sequence"/>
</dbReference>
<evidence type="ECO:0000313" key="3">
    <source>
        <dbReference type="Proteomes" id="UP001286456"/>
    </source>
</evidence>
<sequence>MPSGNEIDEMGKANYCGASSKSETHEEGTSLNAPNPVPDGKGESSTPQREPHTQKLQTAPRMTAENQPLDPDKPYDEVDKSLNFIQCLAEQAAFQALRNCRECMNIAEIRLELAKLKVLAEDRIRRKQEEALRESSTDP</sequence>
<reference evidence="2" key="1">
    <citation type="journal article" date="2023" name="Mol. Phylogenet. Evol.">
        <title>Genome-scale phylogeny and comparative genomics of the fungal order Sordariales.</title>
        <authorList>
            <person name="Hensen N."/>
            <person name="Bonometti L."/>
            <person name="Westerberg I."/>
            <person name="Brannstrom I.O."/>
            <person name="Guillou S."/>
            <person name="Cros-Aarteil S."/>
            <person name="Calhoun S."/>
            <person name="Haridas S."/>
            <person name="Kuo A."/>
            <person name="Mondo S."/>
            <person name="Pangilinan J."/>
            <person name="Riley R."/>
            <person name="LaButti K."/>
            <person name="Andreopoulos B."/>
            <person name="Lipzen A."/>
            <person name="Chen C."/>
            <person name="Yan M."/>
            <person name="Daum C."/>
            <person name="Ng V."/>
            <person name="Clum A."/>
            <person name="Steindorff A."/>
            <person name="Ohm R.A."/>
            <person name="Martin F."/>
            <person name="Silar P."/>
            <person name="Natvig D.O."/>
            <person name="Lalanne C."/>
            <person name="Gautier V."/>
            <person name="Ament-Velasquez S.L."/>
            <person name="Kruys A."/>
            <person name="Hutchinson M.I."/>
            <person name="Powell A.J."/>
            <person name="Barry K."/>
            <person name="Miller A.N."/>
            <person name="Grigoriev I.V."/>
            <person name="Debuchy R."/>
            <person name="Gladieux P."/>
            <person name="Hiltunen Thoren M."/>
            <person name="Johannesson H."/>
        </authorList>
    </citation>
    <scope>NUCLEOTIDE SEQUENCE</scope>
    <source>
        <strain evidence="2">SMH4131-1</strain>
    </source>
</reference>
<accession>A0AAE0M699</accession>
<organism evidence="2 3">
    <name type="scientific">Cercophora scortea</name>
    <dbReference type="NCBI Taxonomy" id="314031"/>
    <lineage>
        <taxon>Eukaryota</taxon>
        <taxon>Fungi</taxon>
        <taxon>Dikarya</taxon>
        <taxon>Ascomycota</taxon>
        <taxon>Pezizomycotina</taxon>
        <taxon>Sordariomycetes</taxon>
        <taxon>Sordariomycetidae</taxon>
        <taxon>Sordariales</taxon>
        <taxon>Lasiosphaeriaceae</taxon>
        <taxon>Cercophora</taxon>
    </lineage>
</organism>
<evidence type="ECO:0000313" key="2">
    <source>
        <dbReference type="EMBL" id="KAK3320585.1"/>
    </source>
</evidence>
<feature type="region of interest" description="Disordered" evidence="1">
    <location>
        <begin position="1"/>
        <end position="77"/>
    </location>
</feature>
<protein>
    <submittedName>
        <fullName evidence="2">Uncharacterized protein</fullName>
    </submittedName>
</protein>
<dbReference type="EMBL" id="JAUEPO010000005">
    <property type="protein sequence ID" value="KAK3320585.1"/>
    <property type="molecule type" value="Genomic_DNA"/>
</dbReference>
<dbReference type="AlphaFoldDB" id="A0AAE0M699"/>
<proteinExistence type="predicted"/>
<evidence type="ECO:0000256" key="1">
    <source>
        <dbReference type="SAM" id="MobiDB-lite"/>
    </source>
</evidence>
<keyword evidence="3" id="KW-1185">Reference proteome</keyword>
<name>A0AAE0M699_9PEZI</name>
<gene>
    <name evidence="2" type="ORF">B0T19DRAFT_465441</name>
</gene>
<reference evidence="2" key="2">
    <citation type="submission" date="2023-06" db="EMBL/GenBank/DDBJ databases">
        <authorList>
            <consortium name="Lawrence Berkeley National Laboratory"/>
            <person name="Haridas S."/>
            <person name="Hensen N."/>
            <person name="Bonometti L."/>
            <person name="Westerberg I."/>
            <person name="Brannstrom I.O."/>
            <person name="Guillou S."/>
            <person name="Cros-Aarteil S."/>
            <person name="Calhoun S."/>
            <person name="Kuo A."/>
            <person name="Mondo S."/>
            <person name="Pangilinan J."/>
            <person name="Riley R."/>
            <person name="Labutti K."/>
            <person name="Andreopoulos B."/>
            <person name="Lipzen A."/>
            <person name="Chen C."/>
            <person name="Yanf M."/>
            <person name="Daum C."/>
            <person name="Ng V."/>
            <person name="Clum A."/>
            <person name="Steindorff A."/>
            <person name="Ohm R."/>
            <person name="Martin F."/>
            <person name="Silar P."/>
            <person name="Natvig D."/>
            <person name="Lalanne C."/>
            <person name="Gautier V."/>
            <person name="Ament-Velasquez S.L."/>
            <person name="Kruys A."/>
            <person name="Hutchinson M.I."/>
            <person name="Powell A.J."/>
            <person name="Barry K."/>
            <person name="Miller A.N."/>
            <person name="Grigoriev I.V."/>
            <person name="Debuchy R."/>
            <person name="Gladieux P."/>
            <person name="Thoren M.H."/>
            <person name="Johannesson H."/>
        </authorList>
    </citation>
    <scope>NUCLEOTIDE SEQUENCE</scope>
    <source>
        <strain evidence="2">SMH4131-1</strain>
    </source>
</reference>
<comment type="caution">
    <text evidence="2">The sequence shown here is derived from an EMBL/GenBank/DDBJ whole genome shotgun (WGS) entry which is preliminary data.</text>
</comment>